<organism evidence="1 3">
    <name type="scientific">Pyrodictium delaneyi</name>
    <dbReference type="NCBI Taxonomy" id="1273541"/>
    <lineage>
        <taxon>Archaea</taxon>
        <taxon>Thermoproteota</taxon>
        <taxon>Thermoprotei</taxon>
        <taxon>Desulfurococcales</taxon>
        <taxon>Pyrodictiaceae</taxon>
        <taxon>Pyrodictium</taxon>
    </lineage>
</organism>
<dbReference type="AlphaFoldDB" id="A0A0P0N3L8"/>
<name>A0A0P0N3L8_9CREN</name>
<dbReference type="OrthoDB" id="383033at2157"/>
<evidence type="ECO:0000313" key="4">
    <source>
        <dbReference type="Proteomes" id="UP000196694"/>
    </source>
</evidence>
<dbReference type="GeneID" id="26099470"/>
<reference evidence="2 4" key="2">
    <citation type="submission" date="2017-05" db="EMBL/GenBank/DDBJ databases">
        <title>The draft genome of the hyperthermophilic archaeon 'Pyrodictium delaneyi strain Hulk', an iron and nitrate reducer, reveals the capacity for sulfate reduction.</title>
        <authorList>
            <person name="Demey L.M."/>
            <person name="Miller C."/>
            <person name="Manzella M."/>
            <person name="Reguera G."/>
            <person name="Kashefi K."/>
        </authorList>
    </citation>
    <scope>NUCLEOTIDE SEQUENCE [LARGE SCALE GENOMIC DNA]</scope>
    <source>
        <strain evidence="2 4">Hulk</strain>
    </source>
</reference>
<accession>A0A0P0N3L8</accession>
<dbReference type="EMBL" id="CP013011">
    <property type="protein sequence ID" value="ALL01182.1"/>
    <property type="molecule type" value="Genomic_DNA"/>
</dbReference>
<dbReference type="Proteomes" id="UP000058613">
    <property type="component" value="Chromosome"/>
</dbReference>
<evidence type="ECO:0000313" key="1">
    <source>
        <dbReference type="EMBL" id="ALL01182.1"/>
    </source>
</evidence>
<sequence>MACSVNIYIDAEASQARVTYETTCEAVYTCSSGVEVVDGNVELHKVGSCMVARSKGGRLVLSLKYNGNLRDLLNSTPVHASLPQPYPPYTVVDASIIIDSKPGLDVYGLPLRRTGVITLTQRILLEGRSILQIALPDDIIDEVTAVVRQLDPIETSYPLLSGIESVDEVKYCEANKGYGLTAWGECINRLGGIEAGKRLTTLRSLLSKGIAFEAFASRLYAGTAVNSAMEPLSLASMLLEKGQLAPIIVDKRDGVLELEGLSGTVVWLRRHEAAGVERIVGVRIEDESLILDEEYEEIAVVCRSCWEPISRFEKSRLMRG</sequence>
<evidence type="ECO:0000313" key="2">
    <source>
        <dbReference type="EMBL" id="OWJ55738.1"/>
    </source>
</evidence>
<dbReference type="EMBL" id="NCQP01000001">
    <property type="protein sequence ID" value="OWJ55738.1"/>
    <property type="molecule type" value="Genomic_DNA"/>
</dbReference>
<dbReference type="Proteomes" id="UP000196694">
    <property type="component" value="Unassembled WGS sequence"/>
</dbReference>
<gene>
    <name evidence="2" type="ORF">Pdsh_02885</name>
    <name evidence="1" type="ORF">Pyrde_1134</name>
</gene>
<reference evidence="1 3" key="1">
    <citation type="submission" date="2015-10" db="EMBL/GenBank/DDBJ databases">
        <title>Complete genome sequence of hyperthermophilic archaeon Pyrodictium delaneyi Su06.</title>
        <authorList>
            <person name="Jung J.-H."/>
            <person name="Lin J."/>
            <person name="Holden J.F."/>
            <person name="Park C.-S."/>
        </authorList>
    </citation>
    <scope>NUCLEOTIDE SEQUENCE [LARGE SCALE GENOMIC DNA]</scope>
    <source>
        <strain evidence="1 3">Su06</strain>
    </source>
</reference>
<proteinExistence type="predicted"/>
<dbReference type="RefSeq" id="WP_055408978.1">
    <property type="nucleotide sequence ID" value="NZ_CP013011.1"/>
</dbReference>
<evidence type="ECO:0000313" key="3">
    <source>
        <dbReference type="Proteomes" id="UP000058613"/>
    </source>
</evidence>
<protein>
    <submittedName>
        <fullName evidence="1">Uncharacterized protein</fullName>
    </submittedName>
</protein>
<keyword evidence="4" id="KW-1185">Reference proteome</keyword>
<dbReference type="KEGG" id="pdl:Pyrde_1134"/>